<dbReference type="Proteomes" id="UP001152795">
    <property type="component" value="Unassembled WGS sequence"/>
</dbReference>
<feature type="compositionally biased region" description="Basic and acidic residues" evidence="1">
    <location>
        <begin position="296"/>
        <end position="310"/>
    </location>
</feature>
<dbReference type="PROSITE" id="PS50309">
    <property type="entry name" value="DC"/>
    <property type="match status" value="2"/>
</dbReference>
<dbReference type="InterPro" id="IPR003533">
    <property type="entry name" value="Doublecortin_dom"/>
</dbReference>
<dbReference type="CDD" id="cd16113">
    <property type="entry name" value="DCX2_DCDC2_like"/>
    <property type="match status" value="1"/>
</dbReference>
<feature type="compositionally biased region" description="Basic and acidic residues" evidence="1">
    <location>
        <begin position="318"/>
        <end position="348"/>
    </location>
</feature>
<dbReference type="OrthoDB" id="1738954at2759"/>
<dbReference type="GO" id="GO:0005874">
    <property type="term" value="C:microtubule"/>
    <property type="evidence" value="ECO:0007669"/>
    <property type="project" value="TreeGrafter"/>
</dbReference>
<sequence>MTTKCVKMCRNGDGFFPPVNVVVNPRDIRSMDAFLDRVTQATRMRNAARKVCTPKKGHKIEDLTKLISGETYVAVGQEGFKNLQYGSIRIRRPVIQHRQIKIEPVKHSRILMSARCRKVALWESSGLKTIYVYRNGDDKYPSHKILLDRRTLLNMDKVLELVTDRVKLESGAVFALYTLLGKEVNGTSELVSGEKYVAVGHGKRFKRTVYYNDNQKISPNNSPRRAKVKYKDKVFEKRKSFGLPSKTEEKQKYEEGHSKKVEIRGKSLDTHESSSTIQTATANTIRTTQQLGNTTARREETTKPKEDRNDNQGQEAVDNERKTESTTRNEKPDDNEAIVTRERSHDNVFKASGARSEKAKQVDDDKEVKVEKPIDQVPAEEVVEEIVDQNPTQSEEQNDKPQEQVRPASQDNANNENTTTEDKE</sequence>
<dbReference type="Gene3D" id="3.10.20.230">
    <property type="entry name" value="Doublecortin domain"/>
    <property type="match status" value="2"/>
</dbReference>
<dbReference type="SMART" id="SM00537">
    <property type="entry name" value="DCX"/>
    <property type="match status" value="2"/>
</dbReference>
<proteinExistence type="predicted"/>
<keyword evidence="3" id="KW-1185">Reference proteome</keyword>
<comment type="caution">
    <text evidence="2">The sequence shown here is derived from an EMBL/GenBank/DDBJ whole genome shotgun (WGS) entry which is preliminary data.</text>
</comment>
<evidence type="ECO:0000256" key="1">
    <source>
        <dbReference type="SAM" id="MobiDB-lite"/>
    </source>
</evidence>
<reference evidence="2" key="1">
    <citation type="submission" date="2020-04" db="EMBL/GenBank/DDBJ databases">
        <authorList>
            <person name="Alioto T."/>
            <person name="Alioto T."/>
            <person name="Gomez Garrido J."/>
        </authorList>
    </citation>
    <scope>NUCLEOTIDE SEQUENCE</scope>
    <source>
        <strain evidence="2">A484AB</strain>
    </source>
</reference>
<organism evidence="2 3">
    <name type="scientific">Paramuricea clavata</name>
    <name type="common">Red gorgonian</name>
    <name type="synonym">Violescent sea-whip</name>
    <dbReference type="NCBI Taxonomy" id="317549"/>
    <lineage>
        <taxon>Eukaryota</taxon>
        <taxon>Metazoa</taxon>
        <taxon>Cnidaria</taxon>
        <taxon>Anthozoa</taxon>
        <taxon>Octocorallia</taxon>
        <taxon>Malacalcyonacea</taxon>
        <taxon>Plexauridae</taxon>
        <taxon>Paramuricea</taxon>
    </lineage>
</organism>
<feature type="compositionally biased region" description="Polar residues" evidence="1">
    <location>
        <begin position="273"/>
        <end position="295"/>
    </location>
</feature>
<gene>
    <name evidence="2" type="ORF">PACLA_8A063923</name>
</gene>
<evidence type="ECO:0000313" key="2">
    <source>
        <dbReference type="EMBL" id="CAB3992946.1"/>
    </source>
</evidence>
<evidence type="ECO:0000313" key="3">
    <source>
        <dbReference type="Proteomes" id="UP001152795"/>
    </source>
</evidence>
<feature type="compositionally biased region" description="Basic and acidic residues" evidence="1">
    <location>
        <begin position="246"/>
        <end position="272"/>
    </location>
</feature>
<dbReference type="PANTHER" id="PTHR23004:SF11">
    <property type="entry name" value="PROTEIN RPI-1"/>
    <property type="match status" value="1"/>
</dbReference>
<accession>A0A6S7GT23</accession>
<dbReference type="PANTHER" id="PTHR23004">
    <property type="entry name" value="DOUBLECORTIN DOMAIN CONTAINING 2"/>
    <property type="match status" value="1"/>
</dbReference>
<dbReference type="EMBL" id="CACRXK020002156">
    <property type="protein sequence ID" value="CAB3992946.1"/>
    <property type="molecule type" value="Genomic_DNA"/>
</dbReference>
<protein>
    <submittedName>
        <fullName evidence="2">Doublecortin domain-containing 2</fullName>
    </submittedName>
</protein>
<dbReference type="SUPFAM" id="SSF89837">
    <property type="entry name" value="Doublecortin (DC)"/>
    <property type="match status" value="2"/>
</dbReference>
<dbReference type="Pfam" id="PF03607">
    <property type="entry name" value="DCX"/>
    <property type="match status" value="2"/>
</dbReference>
<feature type="compositionally biased region" description="Basic and acidic residues" evidence="1">
    <location>
        <begin position="355"/>
        <end position="374"/>
    </location>
</feature>
<dbReference type="AlphaFoldDB" id="A0A6S7GT23"/>
<dbReference type="GO" id="GO:0005815">
    <property type="term" value="C:microtubule organizing center"/>
    <property type="evidence" value="ECO:0007669"/>
    <property type="project" value="TreeGrafter"/>
</dbReference>
<name>A0A6S7GT23_PARCT</name>
<dbReference type="InterPro" id="IPR036572">
    <property type="entry name" value="Doublecortin_dom_sf"/>
</dbReference>
<dbReference type="GO" id="GO:0035556">
    <property type="term" value="P:intracellular signal transduction"/>
    <property type="evidence" value="ECO:0007669"/>
    <property type="project" value="InterPro"/>
</dbReference>
<feature type="region of interest" description="Disordered" evidence="1">
    <location>
        <begin position="239"/>
        <end position="424"/>
    </location>
</feature>